<keyword evidence="2" id="KW-1185">Reference proteome</keyword>
<organism evidence="1 2">
    <name type="scientific">Scleroderma citrinum Foug A</name>
    <dbReference type="NCBI Taxonomy" id="1036808"/>
    <lineage>
        <taxon>Eukaryota</taxon>
        <taxon>Fungi</taxon>
        <taxon>Dikarya</taxon>
        <taxon>Basidiomycota</taxon>
        <taxon>Agaricomycotina</taxon>
        <taxon>Agaricomycetes</taxon>
        <taxon>Agaricomycetidae</taxon>
        <taxon>Boletales</taxon>
        <taxon>Sclerodermatineae</taxon>
        <taxon>Sclerodermataceae</taxon>
        <taxon>Scleroderma</taxon>
    </lineage>
</organism>
<proteinExistence type="predicted"/>
<name>A0A0C3DB43_9AGAM</name>
<dbReference type="HOGENOM" id="CLU_2442187_0_0_1"/>
<evidence type="ECO:0000313" key="1">
    <source>
        <dbReference type="EMBL" id="KIM57955.1"/>
    </source>
</evidence>
<sequence length="90" mass="10097">MVYLISPRIERAALTLSSCLLWTFRKQDTKLTFIPLGHAYQVPLTADHWLDATTCGVYTPLVLPLLHDYQDTVYDPPGSVDFPDTSKPGC</sequence>
<gene>
    <name evidence="1" type="ORF">SCLCIDRAFT_1219007</name>
</gene>
<dbReference type="InParanoid" id="A0A0C3DB43"/>
<accession>A0A0C3DB43</accession>
<protein>
    <submittedName>
        <fullName evidence="1">Uncharacterized protein</fullName>
    </submittedName>
</protein>
<evidence type="ECO:0000313" key="2">
    <source>
        <dbReference type="Proteomes" id="UP000053989"/>
    </source>
</evidence>
<dbReference type="Proteomes" id="UP000053989">
    <property type="component" value="Unassembled WGS sequence"/>
</dbReference>
<dbReference type="EMBL" id="KN822093">
    <property type="protein sequence ID" value="KIM57955.1"/>
    <property type="molecule type" value="Genomic_DNA"/>
</dbReference>
<dbReference type="AlphaFoldDB" id="A0A0C3DB43"/>
<reference evidence="1 2" key="1">
    <citation type="submission" date="2014-04" db="EMBL/GenBank/DDBJ databases">
        <authorList>
            <consortium name="DOE Joint Genome Institute"/>
            <person name="Kuo A."/>
            <person name="Kohler A."/>
            <person name="Nagy L.G."/>
            <person name="Floudas D."/>
            <person name="Copeland A."/>
            <person name="Barry K.W."/>
            <person name="Cichocki N."/>
            <person name="Veneault-Fourrey C."/>
            <person name="LaButti K."/>
            <person name="Lindquist E.A."/>
            <person name="Lipzen A."/>
            <person name="Lundell T."/>
            <person name="Morin E."/>
            <person name="Murat C."/>
            <person name="Sun H."/>
            <person name="Tunlid A."/>
            <person name="Henrissat B."/>
            <person name="Grigoriev I.V."/>
            <person name="Hibbett D.S."/>
            <person name="Martin F."/>
            <person name="Nordberg H.P."/>
            <person name="Cantor M.N."/>
            <person name="Hua S.X."/>
        </authorList>
    </citation>
    <scope>NUCLEOTIDE SEQUENCE [LARGE SCALE GENOMIC DNA]</scope>
    <source>
        <strain evidence="1 2">Foug A</strain>
    </source>
</reference>
<reference evidence="2" key="2">
    <citation type="submission" date="2015-01" db="EMBL/GenBank/DDBJ databases">
        <title>Evolutionary Origins and Diversification of the Mycorrhizal Mutualists.</title>
        <authorList>
            <consortium name="DOE Joint Genome Institute"/>
            <consortium name="Mycorrhizal Genomics Consortium"/>
            <person name="Kohler A."/>
            <person name="Kuo A."/>
            <person name="Nagy L.G."/>
            <person name="Floudas D."/>
            <person name="Copeland A."/>
            <person name="Barry K.W."/>
            <person name="Cichocki N."/>
            <person name="Veneault-Fourrey C."/>
            <person name="LaButti K."/>
            <person name="Lindquist E.A."/>
            <person name="Lipzen A."/>
            <person name="Lundell T."/>
            <person name="Morin E."/>
            <person name="Murat C."/>
            <person name="Riley R."/>
            <person name="Ohm R."/>
            <person name="Sun H."/>
            <person name="Tunlid A."/>
            <person name="Henrissat B."/>
            <person name="Grigoriev I.V."/>
            <person name="Hibbett D.S."/>
            <person name="Martin F."/>
        </authorList>
    </citation>
    <scope>NUCLEOTIDE SEQUENCE [LARGE SCALE GENOMIC DNA]</scope>
    <source>
        <strain evidence="2">Foug A</strain>
    </source>
</reference>